<dbReference type="Proteomes" id="UP000251960">
    <property type="component" value="Chromosome 3"/>
</dbReference>
<dbReference type="PANTHER" id="PTHR45778:SF35">
    <property type="entry name" value="PURPLE ACID PHOSPHATASE"/>
    <property type="match status" value="1"/>
</dbReference>
<dbReference type="InterPro" id="IPR029052">
    <property type="entry name" value="Metallo-depent_PP-like"/>
</dbReference>
<dbReference type="EMBL" id="NCVQ01000004">
    <property type="protein sequence ID" value="PWZ33303.1"/>
    <property type="molecule type" value="Genomic_DNA"/>
</dbReference>
<dbReference type="ExpressionAtlas" id="A0A3L6FK39">
    <property type="expression patterns" value="baseline and differential"/>
</dbReference>
<protein>
    <submittedName>
        <fullName evidence="2">Putative inactive purple acid phosphatase 24</fullName>
    </submittedName>
</protein>
<sequence>MARFATRVTGDDDALECPSVASSFITISLRNIMLASLALQRRSMPHSWSSTSFNRPPDRSDEDALFPDHQIAAMEPDPVAAGASSSPARDYAESGSVYVTPDSGGECGVAYESYFRMPAVSKDKPWYSIEQGSVHFVVMSTEHKWHRPMYSSHVGIPVNVDLTFVAFVEPLLLKDQVDLVFFGHVHNYERTCAVYKNRCKGKPKKDASGIDTYDNSKYTAPVHATVRAGGFSLDKFPRIVLNKWSLSRVSEFGYARVHATRGDMLVQFVSSSTMEVLDQFRIVKPDPARRLRNKPV</sequence>
<evidence type="ECO:0000259" key="1">
    <source>
        <dbReference type="Pfam" id="PF14008"/>
    </source>
</evidence>
<reference evidence="2" key="1">
    <citation type="journal article" date="2018" name="Nat. Genet.">
        <title>Extensive intraspecific gene order and gene structural variations between Mo17 and other maize genomes.</title>
        <authorList>
            <person name="Sun S."/>
            <person name="Zhou Y."/>
            <person name="Chen J."/>
            <person name="Shi J."/>
            <person name="Zhao H."/>
            <person name="Zhao H."/>
            <person name="Song W."/>
            <person name="Zhang M."/>
            <person name="Cui Y."/>
            <person name="Dong X."/>
            <person name="Liu H."/>
            <person name="Ma X."/>
            <person name="Jiao Y."/>
            <person name="Wang B."/>
            <person name="Wei X."/>
            <person name="Stein J.C."/>
            <person name="Glaubitz J.C."/>
            <person name="Lu F."/>
            <person name="Yu G."/>
            <person name="Liang C."/>
            <person name="Fengler K."/>
            <person name="Li B."/>
            <person name="Rafalski A."/>
            <person name="Schnable P.S."/>
            <person name="Ware D.H."/>
            <person name="Buckler E.S."/>
            <person name="Lai J."/>
        </authorList>
    </citation>
    <scope>NUCLEOTIDE SEQUENCE [LARGE SCALE GENOMIC DNA]</scope>
    <source>
        <tissue evidence="2">Seedling</tissue>
    </source>
</reference>
<organism evidence="2">
    <name type="scientific">Zea mays</name>
    <name type="common">Maize</name>
    <dbReference type="NCBI Taxonomy" id="4577"/>
    <lineage>
        <taxon>Eukaryota</taxon>
        <taxon>Viridiplantae</taxon>
        <taxon>Streptophyta</taxon>
        <taxon>Embryophyta</taxon>
        <taxon>Tracheophyta</taxon>
        <taxon>Spermatophyta</taxon>
        <taxon>Magnoliopsida</taxon>
        <taxon>Liliopsida</taxon>
        <taxon>Poales</taxon>
        <taxon>Poaceae</taxon>
        <taxon>PACMAD clade</taxon>
        <taxon>Panicoideae</taxon>
        <taxon>Andropogonodae</taxon>
        <taxon>Andropogoneae</taxon>
        <taxon>Tripsacinae</taxon>
        <taxon>Zea</taxon>
    </lineage>
</organism>
<feature type="domain" description="Purple acid phosphatase C-terminal" evidence="1">
    <location>
        <begin position="220"/>
        <end position="279"/>
    </location>
</feature>
<evidence type="ECO:0000313" key="2">
    <source>
        <dbReference type="EMBL" id="PWZ33303.1"/>
    </source>
</evidence>
<comment type="caution">
    <text evidence="2">The sequence shown here is derived from an EMBL/GenBank/DDBJ whole genome shotgun (WGS) entry which is preliminary data.</text>
</comment>
<dbReference type="PANTHER" id="PTHR45778">
    <property type="entry name" value="PURPLE ACID PHOSPHATASE-RELATED"/>
    <property type="match status" value="1"/>
</dbReference>
<dbReference type="Pfam" id="PF14008">
    <property type="entry name" value="Metallophos_C"/>
    <property type="match status" value="1"/>
</dbReference>
<accession>A0A3L6FK39</accession>
<dbReference type="SUPFAM" id="SSF56300">
    <property type="entry name" value="Metallo-dependent phosphatases"/>
    <property type="match status" value="1"/>
</dbReference>
<gene>
    <name evidence="2" type="primary">PAP24_1</name>
    <name evidence="2" type="ORF">Zm00014a_013123</name>
</gene>
<dbReference type="AlphaFoldDB" id="A0A3L6FK39"/>
<proteinExistence type="predicted"/>
<name>A0A3L6FK39_MAIZE</name>
<dbReference type="InterPro" id="IPR025733">
    <property type="entry name" value="PAPs_C"/>
</dbReference>
<dbReference type="Gene3D" id="3.60.21.10">
    <property type="match status" value="2"/>
</dbReference>